<feature type="transmembrane region" description="Helical" evidence="2">
    <location>
        <begin position="20"/>
        <end position="39"/>
    </location>
</feature>
<gene>
    <name evidence="3" type="ORF">IFO71_06375</name>
</gene>
<keyword evidence="2" id="KW-0472">Membrane</keyword>
<evidence type="ECO:0000313" key="3">
    <source>
        <dbReference type="EMBL" id="MBD8525365.1"/>
    </source>
</evidence>
<evidence type="ECO:0008006" key="5">
    <source>
        <dbReference type="Google" id="ProtNLM"/>
    </source>
</evidence>
<organism evidence="3 4">
    <name type="scientific">Pseudomarimonas arenosa</name>
    <dbReference type="NCBI Taxonomy" id="2774145"/>
    <lineage>
        <taxon>Bacteria</taxon>
        <taxon>Pseudomonadati</taxon>
        <taxon>Pseudomonadota</taxon>
        <taxon>Gammaproteobacteria</taxon>
        <taxon>Lysobacterales</taxon>
        <taxon>Lysobacteraceae</taxon>
        <taxon>Pseudomarimonas</taxon>
    </lineage>
</organism>
<evidence type="ECO:0000313" key="4">
    <source>
        <dbReference type="Proteomes" id="UP000613768"/>
    </source>
</evidence>
<dbReference type="EMBL" id="JACYTR010000008">
    <property type="protein sequence ID" value="MBD8525365.1"/>
    <property type="molecule type" value="Genomic_DNA"/>
</dbReference>
<evidence type="ECO:0000256" key="1">
    <source>
        <dbReference type="SAM" id="MobiDB-lite"/>
    </source>
</evidence>
<protein>
    <recommendedName>
        <fullName evidence="5">DUF4175 domain-containing protein</fullName>
    </recommendedName>
</protein>
<feature type="region of interest" description="Disordered" evidence="1">
    <location>
        <begin position="460"/>
        <end position="502"/>
    </location>
</feature>
<name>A0AAW3ZIV5_9GAMM</name>
<feature type="transmembrane region" description="Helical" evidence="2">
    <location>
        <begin position="45"/>
        <end position="63"/>
    </location>
</feature>
<feature type="region of interest" description="Disordered" evidence="1">
    <location>
        <begin position="682"/>
        <end position="707"/>
    </location>
</feature>
<dbReference type="AlphaFoldDB" id="A0AAW3ZIV5"/>
<comment type="caution">
    <text evidence="3">The sequence shown here is derived from an EMBL/GenBank/DDBJ whole genome shotgun (WGS) entry which is preliminary data.</text>
</comment>
<evidence type="ECO:0000256" key="2">
    <source>
        <dbReference type="SAM" id="Phobius"/>
    </source>
</evidence>
<proteinExistence type="predicted"/>
<dbReference type="Proteomes" id="UP000613768">
    <property type="component" value="Unassembled WGS sequence"/>
</dbReference>
<dbReference type="RefSeq" id="WP_192028706.1">
    <property type="nucleotide sequence ID" value="NZ_JACYTR010000008.1"/>
</dbReference>
<accession>A0AAW3ZIV5</accession>
<sequence length="707" mass="77704">MSHALPALLRRVRIRAALNAVWPLLPWLLALMLLAAVQGGLRWNALLWGGLTVLLVWRGWGLARSLQRLDRAWMARALDAARIDLEDSSDLLDADPQRLSAVQTLQRQRVLQRLAAHPLPELRRPLPWRGTALSCVLATMAAAWPLLPRPEAGTATPAVEQGTPPAAVEQSLQVQLHVVPPPYTGRAERQLEQLNAQVEQNSRLRWSLQFALPPSSAQLHFVDGSVLELEPRDGRFEAERTFAESTLYRLQIQGAPAADDGGLYRIDAETDRPPQISVIKPERTLTIIDAAERQWSMEFLVEDDYGLGRAELTLTLAQGSGEQVTVVERRLPLTGEGEATKQRFRRPLDLNALGFAQGDDLIVRLEILDNRAPQAQLARSPALILRWPDRPSAEGSGVEGLVQRTLPAYFRSQRQIIIDTEALIAERAAIGSDALLSRSDALGVDQRILRLRYGQFLGEESEAGNLPGSGPADADESDAHHEDDGHDHDHEGNSADSSTGFGETGSLIAEVGHLHDMAEAATLLDPRTRSLLRAALGEMWQAEGQLRLGKPEVALPFEYRALDLIKQVQQANRIYLARVGLELPAVDFSRRLSGEDRPRSLAQDRMLAARNTPAPLADWWQALQSSDHLPLDALADWLSNAPGSLPDPLGAMAELDALRRDPACLACRQRLQQQLWPALPMPAAAPKRRSDGGAAGSAYLSQLEQGQ</sequence>
<feature type="compositionally biased region" description="Basic and acidic residues" evidence="1">
    <location>
        <begin position="477"/>
        <end position="493"/>
    </location>
</feature>
<keyword evidence="4" id="KW-1185">Reference proteome</keyword>
<keyword evidence="2" id="KW-0812">Transmembrane</keyword>
<reference evidence="3 4" key="1">
    <citation type="submission" date="2020-09" db="EMBL/GenBank/DDBJ databases">
        <title>Pseudoxanthomonas sp. CAU 1598 isolated from sand of Yaerae Beach.</title>
        <authorList>
            <person name="Kim W."/>
        </authorList>
    </citation>
    <scope>NUCLEOTIDE SEQUENCE [LARGE SCALE GENOMIC DNA]</scope>
    <source>
        <strain evidence="3 4">CAU 1598</strain>
    </source>
</reference>
<keyword evidence="2" id="KW-1133">Transmembrane helix</keyword>